<proteinExistence type="predicted"/>
<reference evidence="2" key="1">
    <citation type="submission" date="2018-06" db="EMBL/GenBank/DDBJ databases">
        <authorList>
            <person name="Zhirakovskaya E."/>
        </authorList>
    </citation>
    <scope>NUCLEOTIDE SEQUENCE</scope>
</reference>
<organism evidence="2">
    <name type="scientific">hydrothermal vent metagenome</name>
    <dbReference type="NCBI Taxonomy" id="652676"/>
    <lineage>
        <taxon>unclassified sequences</taxon>
        <taxon>metagenomes</taxon>
        <taxon>ecological metagenomes</taxon>
    </lineage>
</organism>
<gene>
    <name evidence="2" type="ORF">MNBD_PLANCTO02-1788</name>
</gene>
<evidence type="ECO:0000313" key="2">
    <source>
        <dbReference type="EMBL" id="VAX40459.1"/>
    </source>
</evidence>
<feature type="compositionally biased region" description="Gly residues" evidence="1">
    <location>
        <begin position="78"/>
        <end position="88"/>
    </location>
</feature>
<dbReference type="AlphaFoldDB" id="A0A3B1DDQ1"/>
<sequence length="399" mass="43123">MNAPLASLALVLCTLVSSVSAEPGRYFFQTVTRKNQPRQAVYTPFKNFETIFRAQSRTYEDVPDSGAHGNGFDTSPGDFGGGGSGAGGAYNPAPLGQDPFLGGGAPYGSPASPYGQGVGSDQFSYGVNGPQPHRFGWTSRYDVGYIFGQSVSGASGVSGDIAITEVDAQWEYTAPMGNGWIFSLAQEFSTRFWDGPSTSAGTPGLPGDVYRIGWNIELATASQGPWNLQLAFNPSINTDFDQSLTSDSVNWDGRGILFYRASPQWMWAGGVGFWDRVNDRLVPYAGAVWTPNDVWEFRMIFPKPRVSVFVGNVFGGATWLYASGEYRVEAYEVGLEGVGGQDKIEIEDWRLMGGIRQDYGTVQGFLEGGWVFGRNVSYAKGTPGFDISNGAIIRAGLRF</sequence>
<feature type="region of interest" description="Disordered" evidence="1">
    <location>
        <begin position="60"/>
        <end position="95"/>
    </location>
</feature>
<evidence type="ECO:0000256" key="1">
    <source>
        <dbReference type="SAM" id="MobiDB-lite"/>
    </source>
</evidence>
<name>A0A3B1DDQ1_9ZZZZ</name>
<protein>
    <submittedName>
        <fullName evidence="2">Uncharacterized protein</fullName>
    </submittedName>
</protein>
<dbReference type="EMBL" id="UOGL01000443">
    <property type="protein sequence ID" value="VAX40459.1"/>
    <property type="molecule type" value="Genomic_DNA"/>
</dbReference>
<accession>A0A3B1DDQ1</accession>